<dbReference type="HOGENOM" id="CLU_041802_1_1_1"/>
<dbReference type="VEuPathDB" id="MicrosporidiaDB:THOM_3143"/>
<dbReference type="InParanoid" id="L7JT62"/>
<dbReference type="Pfam" id="PF00438">
    <property type="entry name" value="S-AdoMet_synt_N"/>
    <property type="match status" value="1"/>
</dbReference>
<dbReference type="FunCoup" id="L7JT62">
    <property type="interactions" value="113"/>
</dbReference>
<evidence type="ECO:0000256" key="11">
    <source>
        <dbReference type="RuleBase" id="RU004462"/>
    </source>
</evidence>
<dbReference type="PROSITE" id="PS00376">
    <property type="entry name" value="ADOMET_SYNTHASE_1"/>
    <property type="match status" value="1"/>
</dbReference>
<dbReference type="PIRSF" id="PIRSF000497">
    <property type="entry name" value="MAT"/>
    <property type="match status" value="1"/>
</dbReference>
<comment type="cofactor">
    <cofactor evidence="10">
        <name>Mg(2+)</name>
        <dbReference type="ChEBI" id="CHEBI:18420"/>
    </cofactor>
    <text evidence="10">Binds 2 magnesium ions per subunit. The magnesium ions interact primarily with the substrate.</text>
</comment>
<dbReference type="InterPro" id="IPR022630">
    <property type="entry name" value="S-AdoMet_synt_C"/>
</dbReference>
<dbReference type="SUPFAM" id="SSF55973">
    <property type="entry name" value="S-adenosylmethionine synthetase"/>
    <property type="match status" value="3"/>
</dbReference>
<organism evidence="15 16">
    <name type="scientific">Trachipleistophora hominis</name>
    <name type="common">Microsporidian parasite</name>
    <dbReference type="NCBI Taxonomy" id="72359"/>
    <lineage>
        <taxon>Eukaryota</taxon>
        <taxon>Fungi</taxon>
        <taxon>Fungi incertae sedis</taxon>
        <taxon>Microsporidia</taxon>
        <taxon>Pleistophoridae</taxon>
        <taxon>Trachipleistophora</taxon>
    </lineage>
</organism>
<dbReference type="EMBL" id="JH994096">
    <property type="protein sequence ID" value="ELQ73947.1"/>
    <property type="molecule type" value="Genomic_DNA"/>
</dbReference>
<evidence type="ECO:0000313" key="15">
    <source>
        <dbReference type="EMBL" id="ELQ73947.1"/>
    </source>
</evidence>
<evidence type="ECO:0000256" key="8">
    <source>
        <dbReference type="ARBA" id="ARBA00022842"/>
    </source>
</evidence>
<dbReference type="GO" id="GO:0006556">
    <property type="term" value="P:S-adenosylmethionine biosynthetic process"/>
    <property type="evidence" value="ECO:0007669"/>
    <property type="project" value="UniProtKB-UniPathway"/>
</dbReference>
<sequence length="409" mass="45379">MSNYPKFLYTSESVGKGHPDKLCDQIADRILDAYLSKDSLAKVAVECIVTQNMACVFGEVNSTAKVNTKACVVDVIREAGYDDASTGMDYRSVLVIENISAQSDDIRSAVEKTELNGKMLDSYDKIGAGDQGIMFGYATNETPERMPLTLMLANRIVEEIENLRKTYEFIKSDCKSQVTVEYENRDNELVPLRIDNVVLSVQHAADLEKWTNVMNECVYGTSDQPSSLKPLELFRAFLRKKIREVLPEELLKSTKYHILPSGKFIIGGPKGDSGLTGRKTIVDTYGGFGLHGGGSFSGKDWTKVDRSGAYAARWIAKSLVDSNICKRALVQISYAIGIVSPVSCYVDTYGTGVIDNDKIIKIINENFDLRPKAICAALGLDKPVYGRLSVYGHFGRKGYKWEESKNLKF</sequence>
<evidence type="ECO:0000256" key="4">
    <source>
        <dbReference type="ARBA" id="ARBA00022679"/>
    </source>
</evidence>
<dbReference type="GO" id="GO:0005524">
    <property type="term" value="F:ATP binding"/>
    <property type="evidence" value="ECO:0007669"/>
    <property type="project" value="UniProtKB-KW"/>
</dbReference>
<proteinExistence type="inferred from homology"/>
<dbReference type="STRING" id="72359.L7JT62"/>
<dbReference type="GO" id="GO:0006555">
    <property type="term" value="P:methionine metabolic process"/>
    <property type="evidence" value="ECO:0007669"/>
    <property type="project" value="EnsemblFungi"/>
</dbReference>
<dbReference type="InterPro" id="IPR022628">
    <property type="entry name" value="S-AdoMet_synt_N"/>
</dbReference>
<evidence type="ECO:0000256" key="1">
    <source>
        <dbReference type="ARBA" id="ARBA00005224"/>
    </source>
</evidence>
<dbReference type="GO" id="GO:0004478">
    <property type="term" value="F:methionine adenosyltransferase activity"/>
    <property type="evidence" value="ECO:0007669"/>
    <property type="project" value="UniProtKB-EC"/>
</dbReference>
<keyword evidence="8 10" id="KW-0460">Magnesium</keyword>
<comment type="similarity">
    <text evidence="2 11">Belongs to the AdoMet synthase family.</text>
</comment>
<keyword evidence="7 10" id="KW-0067">ATP-binding</keyword>
<keyword evidence="3 10" id="KW-0554">One-carbon metabolism</keyword>
<comment type="cofactor">
    <cofactor evidence="10">
        <name>K(+)</name>
        <dbReference type="ChEBI" id="CHEBI:29103"/>
    </cofactor>
    <text evidence="10">Binds 1 potassium ion per subunit. The potassium ion interacts primarily with the substrate.</text>
</comment>
<dbReference type="Gene3D" id="3.30.300.10">
    <property type="match status" value="3"/>
</dbReference>
<dbReference type="PANTHER" id="PTHR11964">
    <property type="entry name" value="S-ADENOSYLMETHIONINE SYNTHETASE"/>
    <property type="match status" value="1"/>
</dbReference>
<dbReference type="InterPro" id="IPR022629">
    <property type="entry name" value="S-AdoMet_synt_central"/>
</dbReference>
<gene>
    <name evidence="15" type="ORF">THOM_3143</name>
</gene>
<comment type="function">
    <text evidence="10">Catalyzes the formation of S-adenosylmethionine from methionine and ATP.</text>
</comment>
<keyword evidence="16" id="KW-1185">Reference proteome</keyword>
<dbReference type="InterPro" id="IPR022636">
    <property type="entry name" value="S-AdoMet_synthetase_sfam"/>
</dbReference>
<keyword evidence="6 10" id="KW-0547">Nucleotide-binding</keyword>
<dbReference type="CDD" id="cd18079">
    <property type="entry name" value="S-AdoMet_synt"/>
    <property type="match status" value="1"/>
</dbReference>
<feature type="domain" description="S-adenosylmethionine synthetase C-terminal" evidence="14">
    <location>
        <begin position="266"/>
        <end position="402"/>
    </location>
</feature>
<dbReference type="Proteomes" id="UP000011185">
    <property type="component" value="Unassembled WGS sequence"/>
</dbReference>
<keyword evidence="4 10" id="KW-0808">Transferase</keyword>
<dbReference type="NCBIfam" id="TIGR01034">
    <property type="entry name" value="metK"/>
    <property type="match status" value="1"/>
</dbReference>
<evidence type="ECO:0000256" key="7">
    <source>
        <dbReference type="ARBA" id="ARBA00022840"/>
    </source>
</evidence>
<keyword evidence="9 10" id="KW-0630">Potassium</keyword>
<reference evidence="15 16" key="1">
    <citation type="journal article" date="2012" name="PLoS Pathog.">
        <title>The genome of the obligate intracellular parasite Trachipleistophora hominis: new insights into microsporidian genome dynamics and reductive evolution.</title>
        <authorList>
            <person name="Heinz E."/>
            <person name="Williams T.A."/>
            <person name="Nakjang S."/>
            <person name="Noel C.J."/>
            <person name="Swan D.C."/>
            <person name="Goldberg A.V."/>
            <person name="Harris S.R."/>
            <person name="Weinmaier T."/>
            <person name="Markert S."/>
            <person name="Becher D."/>
            <person name="Bernhardt J."/>
            <person name="Dagan T."/>
            <person name="Hacker C."/>
            <person name="Lucocq J.M."/>
            <person name="Schweder T."/>
            <person name="Rattei T."/>
            <person name="Hall N."/>
            <person name="Hirt R.P."/>
            <person name="Embley T.M."/>
        </authorList>
    </citation>
    <scope>NUCLEOTIDE SEQUENCE [LARGE SCALE GENOMIC DNA]</scope>
</reference>
<dbReference type="PROSITE" id="PS00377">
    <property type="entry name" value="ADOMET_SYNTHASE_2"/>
    <property type="match status" value="1"/>
</dbReference>
<dbReference type="Pfam" id="PF02772">
    <property type="entry name" value="S-AdoMet_synt_M"/>
    <property type="match status" value="1"/>
</dbReference>
<evidence type="ECO:0000256" key="5">
    <source>
        <dbReference type="ARBA" id="ARBA00022723"/>
    </source>
</evidence>
<evidence type="ECO:0000256" key="2">
    <source>
        <dbReference type="ARBA" id="ARBA00009685"/>
    </source>
</evidence>
<accession>L7JT62</accession>
<evidence type="ECO:0000259" key="14">
    <source>
        <dbReference type="Pfam" id="PF02773"/>
    </source>
</evidence>
<evidence type="ECO:0000259" key="13">
    <source>
        <dbReference type="Pfam" id="PF02772"/>
    </source>
</evidence>
<dbReference type="InterPro" id="IPR022631">
    <property type="entry name" value="ADOMET_SYNTHASE_CS"/>
</dbReference>
<evidence type="ECO:0000256" key="9">
    <source>
        <dbReference type="ARBA" id="ARBA00022958"/>
    </source>
</evidence>
<evidence type="ECO:0000259" key="12">
    <source>
        <dbReference type="Pfam" id="PF00438"/>
    </source>
</evidence>
<name>L7JT62_TRAHO</name>
<comment type="pathway">
    <text evidence="1 10">Amino-acid biosynthesis; S-adenosyl-L-methionine biosynthesis; S-adenosyl-L-methionine from L-methionine: step 1/1.</text>
</comment>
<evidence type="ECO:0000256" key="10">
    <source>
        <dbReference type="RuleBase" id="RU000541"/>
    </source>
</evidence>
<dbReference type="UniPathway" id="UPA00315">
    <property type="reaction ID" value="UER00080"/>
</dbReference>
<protein>
    <recommendedName>
        <fullName evidence="10">S-adenosylmethionine synthase</fullName>
        <ecNumber evidence="10">2.5.1.6</ecNumber>
    </recommendedName>
</protein>
<dbReference type="GO" id="GO:0006730">
    <property type="term" value="P:one-carbon metabolic process"/>
    <property type="evidence" value="ECO:0007669"/>
    <property type="project" value="UniProtKB-KW"/>
</dbReference>
<keyword evidence="5 10" id="KW-0479">Metal-binding</keyword>
<dbReference type="OMA" id="ASYMARY"/>
<dbReference type="AlphaFoldDB" id="L7JT62"/>
<comment type="catalytic activity">
    <reaction evidence="10">
        <text>L-methionine + ATP + H2O = S-adenosyl-L-methionine + phosphate + diphosphate</text>
        <dbReference type="Rhea" id="RHEA:21080"/>
        <dbReference type="ChEBI" id="CHEBI:15377"/>
        <dbReference type="ChEBI" id="CHEBI:30616"/>
        <dbReference type="ChEBI" id="CHEBI:33019"/>
        <dbReference type="ChEBI" id="CHEBI:43474"/>
        <dbReference type="ChEBI" id="CHEBI:57844"/>
        <dbReference type="ChEBI" id="CHEBI:59789"/>
        <dbReference type="EC" id="2.5.1.6"/>
    </reaction>
</comment>
<dbReference type="GO" id="GO:0046872">
    <property type="term" value="F:metal ion binding"/>
    <property type="evidence" value="ECO:0007669"/>
    <property type="project" value="UniProtKB-KW"/>
</dbReference>
<dbReference type="InterPro" id="IPR002133">
    <property type="entry name" value="S-AdoMet_synthetase"/>
</dbReference>
<feature type="domain" description="S-adenosylmethionine synthetase central" evidence="13">
    <location>
        <begin position="125"/>
        <end position="264"/>
    </location>
</feature>
<evidence type="ECO:0000313" key="16">
    <source>
        <dbReference type="Proteomes" id="UP000011185"/>
    </source>
</evidence>
<feature type="domain" description="S-adenosylmethionine synthetase N-terminal" evidence="12">
    <location>
        <begin position="6"/>
        <end position="103"/>
    </location>
</feature>
<evidence type="ECO:0000256" key="6">
    <source>
        <dbReference type="ARBA" id="ARBA00022741"/>
    </source>
</evidence>
<dbReference type="EC" id="2.5.1.6" evidence="10"/>
<dbReference type="Pfam" id="PF02773">
    <property type="entry name" value="S-AdoMet_synt_C"/>
    <property type="match status" value="1"/>
</dbReference>
<evidence type="ECO:0000256" key="3">
    <source>
        <dbReference type="ARBA" id="ARBA00022563"/>
    </source>
</evidence>
<dbReference type="OrthoDB" id="5852090at2759"/>